<feature type="coiled-coil region" evidence="1">
    <location>
        <begin position="283"/>
        <end position="310"/>
    </location>
</feature>
<dbReference type="RefSeq" id="WP_184455490.1">
    <property type="nucleotide sequence ID" value="NZ_JACIFV010000005.1"/>
</dbReference>
<proteinExistence type="predicted"/>
<organism evidence="3 4">
    <name type="scientific">Rhizobium aethiopicum</name>
    <dbReference type="NCBI Taxonomy" id="1138170"/>
    <lineage>
        <taxon>Bacteria</taxon>
        <taxon>Pseudomonadati</taxon>
        <taxon>Pseudomonadota</taxon>
        <taxon>Alphaproteobacteria</taxon>
        <taxon>Hyphomicrobiales</taxon>
        <taxon>Rhizobiaceae</taxon>
        <taxon>Rhizobium/Agrobacterium group</taxon>
        <taxon>Rhizobium</taxon>
    </lineage>
</organism>
<dbReference type="Proteomes" id="UP000524492">
    <property type="component" value="Unassembled WGS sequence"/>
</dbReference>
<feature type="coiled-coil region" evidence="1">
    <location>
        <begin position="379"/>
        <end position="413"/>
    </location>
</feature>
<gene>
    <name evidence="3" type="ORF">GGD53_002082</name>
</gene>
<accession>A0A7W6Q8F2</accession>
<evidence type="ECO:0000256" key="1">
    <source>
        <dbReference type="SAM" id="Coils"/>
    </source>
</evidence>
<dbReference type="PANTHER" id="PTHR41259">
    <property type="entry name" value="DOUBLE-STRAND BREAK REPAIR RAD50 ATPASE, PUTATIVE-RELATED"/>
    <property type="match status" value="1"/>
</dbReference>
<reference evidence="3 4" key="1">
    <citation type="submission" date="2020-08" db="EMBL/GenBank/DDBJ databases">
        <title>Genomic Encyclopedia of Type Strains, Phase IV (KMG-V): Genome sequencing to study the core and pangenomes of soil and plant-associated prokaryotes.</title>
        <authorList>
            <person name="Whitman W."/>
        </authorList>
    </citation>
    <scope>NUCLEOTIDE SEQUENCE [LARGE SCALE GENOMIC DNA]</scope>
    <source>
        <strain evidence="3 4">SEMIA 4074</strain>
    </source>
</reference>
<sequence>MRLRRLDLTRYGKFTDHSIDFGAARQGSPDLHIVYGLNEAGKSTTFAAYLDLLYGIGERSTYNFLHPYNTMKVGARLEFGGSEYELARLKLRTGSLVDDRGQAVNEALLTGALGGVGREAYRTMFSLDDQSLKEGGNAIIQSKGELGELLFSASSGLAGLSRSLVTAADEATAIYKKRSSSTRLAELKRALEALKAERNAMDTLASTYSALKSTYEQADAAYGKTTRELAEAKTRHQELTRLLGALPAALELRRLDTDAAGMSDLPRPPSEWFALLPQLSRDETRLQALVETADRTLRQLAEEIESISIDDKALAVAAHMDLLDQGRARYLAAESDLPKRRLALAEQEGELVRLLADLEQPGHTAPEALLLPASLIGIIRDLIERRSGVEAKLTAADRELLRARENLERLDREGGSRDGAGVLDPARFGHIESALSRLAGSDLPVRLTMEERTLVQAKRTQENQFAQLAPWSGNAVALRQTTAAEPRQIEAWRGQATAIDKRIGDHEGRLRDLGTEQALTKARIAAFVAGGSIDDTEAARLRDERDAAWQAHRTSLNAATARTFEERMRQDDVVSAGRLSRAQELAELRQLRQAEAATAAMIERQRELLGEARAEHDALAERIGDLLPGNIEYDAEAAARVAALETWSTKRAAALAAWDDLQHAEDTVHALRIERDRHASTLAESLAQAGLDDADQLPVAELMQAANDILAAGRAERAARQAHEKAVGDLSHDLRERQRDRQEAQTAMAAWEREWAEALSRTWFADKAGSMAAVRAMLNALATLPSILKERDDLASRVAAMERDQQQFREHIAGLLVDCGLNQPAMDTLASANALVERHEAARHAAQLRADRQADLEKQLEKRRALEEELAVHNARKDELTGYFAADSLASVEAFLNQSRERDRLEERAATLRHQITEALRAASFSEAEQRLDGVDAAAVERDAMELGARIEDLTERAKLLYSDVSLARQKLEAVGGDDAVARIEAKRRTIFLEIEELAVRHLTLRAGTLAAEQALHIYREKHRSSMMNRASEAFRLITGGNYSGLTTQPDRDKEILIGVSRDGGSKLADAMSTGTQFQLYLALRLAGYEEFAAFRRPVPFVADDIMESFDNPRSEEVFRLLGEMAKVGQVIYLTHHWHLCEIARDVVPNVTIHRLP</sequence>
<feature type="domain" description="YhaN AAA" evidence="2">
    <location>
        <begin position="1"/>
        <end position="203"/>
    </location>
</feature>
<evidence type="ECO:0000259" key="2">
    <source>
        <dbReference type="Pfam" id="PF13514"/>
    </source>
</evidence>
<keyword evidence="4" id="KW-1185">Reference proteome</keyword>
<dbReference type="Gene3D" id="3.40.50.300">
    <property type="entry name" value="P-loop containing nucleotide triphosphate hydrolases"/>
    <property type="match status" value="2"/>
</dbReference>
<comment type="caution">
    <text evidence="3">The sequence shown here is derived from an EMBL/GenBank/DDBJ whole genome shotgun (WGS) entry which is preliminary data.</text>
</comment>
<dbReference type="EMBL" id="JACIFV010000005">
    <property type="protein sequence ID" value="MBB4191929.1"/>
    <property type="molecule type" value="Genomic_DNA"/>
</dbReference>
<dbReference type="SUPFAM" id="SSF52540">
    <property type="entry name" value="P-loop containing nucleoside triphosphate hydrolases"/>
    <property type="match status" value="1"/>
</dbReference>
<dbReference type="InterPro" id="IPR038734">
    <property type="entry name" value="YhaN_AAA"/>
</dbReference>
<evidence type="ECO:0000313" key="4">
    <source>
        <dbReference type="Proteomes" id="UP000524492"/>
    </source>
</evidence>
<feature type="coiled-coil region" evidence="1">
    <location>
        <begin position="177"/>
        <end position="235"/>
    </location>
</feature>
<name>A0A7W6Q8F2_9HYPH</name>
<dbReference type="InterPro" id="IPR027417">
    <property type="entry name" value="P-loop_NTPase"/>
</dbReference>
<dbReference type="AlphaFoldDB" id="A0A7W6Q8F2"/>
<protein>
    <submittedName>
        <fullName evidence="3">Uncharacterized protein YhaN</fullName>
    </submittedName>
</protein>
<dbReference type="Pfam" id="PF13514">
    <property type="entry name" value="AAA_27"/>
    <property type="match status" value="1"/>
</dbReference>
<keyword evidence="1" id="KW-0175">Coiled coil</keyword>
<evidence type="ECO:0000313" key="3">
    <source>
        <dbReference type="EMBL" id="MBB4191929.1"/>
    </source>
</evidence>
<feature type="coiled-coil region" evidence="1">
    <location>
        <begin position="849"/>
        <end position="957"/>
    </location>
</feature>
<dbReference type="PANTHER" id="PTHR41259:SF1">
    <property type="entry name" value="DOUBLE-STRAND BREAK REPAIR RAD50 ATPASE, PUTATIVE-RELATED"/>
    <property type="match status" value="1"/>
</dbReference>